<evidence type="ECO:0000259" key="1">
    <source>
        <dbReference type="Pfam" id="PF16363"/>
    </source>
</evidence>
<dbReference type="NCBIfam" id="TIGR02622">
    <property type="entry name" value="CDP_4_6_dhtase"/>
    <property type="match status" value="1"/>
</dbReference>
<proteinExistence type="predicted"/>
<keyword evidence="3" id="KW-1185">Reference proteome</keyword>
<gene>
    <name evidence="2" type="primary">rfbG</name>
    <name evidence="2" type="ORF">GCM10022276_13750</name>
</gene>
<dbReference type="InterPro" id="IPR013445">
    <property type="entry name" value="CDP_4_6_deHydtase"/>
</dbReference>
<dbReference type="InterPro" id="IPR016040">
    <property type="entry name" value="NAD(P)-bd_dom"/>
</dbReference>
<dbReference type="CDD" id="cd05252">
    <property type="entry name" value="CDP_GD_SDR_e"/>
    <property type="match status" value="1"/>
</dbReference>
<accession>A0ABP7L6P6</accession>
<feature type="domain" description="NAD(P)-binding" evidence="1">
    <location>
        <begin position="14"/>
        <end position="323"/>
    </location>
</feature>
<dbReference type="EMBL" id="BAABBM010000001">
    <property type="protein sequence ID" value="GAA3895971.1"/>
    <property type="molecule type" value="Genomic_DNA"/>
</dbReference>
<dbReference type="Pfam" id="PF16363">
    <property type="entry name" value="GDP_Man_Dehyd"/>
    <property type="match status" value="1"/>
</dbReference>
<dbReference type="Gene3D" id="3.90.25.10">
    <property type="entry name" value="UDP-galactose 4-epimerase, domain 1"/>
    <property type="match status" value="1"/>
</dbReference>
<dbReference type="Proteomes" id="UP001500827">
    <property type="component" value="Unassembled WGS sequence"/>
</dbReference>
<dbReference type="InterPro" id="IPR036291">
    <property type="entry name" value="NAD(P)-bd_dom_sf"/>
</dbReference>
<name>A0ABP7L6P6_9SPHN</name>
<dbReference type="PANTHER" id="PTHR43000">
    <property type="entry name" value="DTDP-D-GLUCOSE 4,6-DEHYDRATASE-RELATED"/>
    <property type="match status" value="1"/>
</dbReference>
<dbReference type="PROSITE" id="PS00061">
    <property type="entry name" value="ADH_SHORT"/>
    <property type="match status" value="1"/>
</dbReference>
<dbReference type="Gene3D" id="3.40.50.720">
    <property type="entry name" value="NAD(P)-binding Rossmann-like Domain"/>
    <property type="match status" value="1"/>
</dbReference>
<comment type="caution">
    <text evidence="2">The sequence shown here is derived from an EMBL/GenBank/DDBJ whole genome shotgun (WGS) entry which is preliminary data.</text>
</comment>
<dbReference type="InterPro" id="IPR020904">
    <property type="entry name" value="Sc_DH/Rdtase_CS"/>
</dbReference>
<organism evidence="2 3">
    <name type="scientific">Sphingomonas limnosediminicola</name>
    <dbReference type="NCBI Taxonomy" id="940133"/>
    <lineage>
        <taxon>Bacteria</taxon>
        <taxon>Pseudomonadati</taxon>
        <taxon>Pseudomonadota</taxon>
        <taxon>Alphaproteobacteria</taxon>
        <taxon>Sphingomonadales</taxon>
        <taxon>Sphingomonadaceae</taxon>
        <taxon>Sphingomonas</taxon>
    </lineage>
</organism>
<dbReference type="SUPFAM" id="SSF51735">
    <property type="entry name" value="NAD(P)-binding Rossmann-fold domains"/>
    <property type="match status" value="1"/>
</dbReference>
<protein>
    <submittedName>
        <fullName evidence="2">CDP-glucose 4,6-dehydratase</fullName>
    </submittedName>
</protein>
<evidence type="ECO:0000313" key="3">
    <source>
        <dbReference type="Proteomes" id="UP001500827"/>
    </source>
</evidence>
<reference evidence="3" key="1">
    <citation type="journal article" date="2019" name="Int. J. Syst. Evol. Microbiol.">
        <title>The Global Catalogue of Microorganisms (GCM) 10K type strain sequencing project: providing services to taxonomists for standard genome sequencing and annotation.</title>
        <authorList>
            <consortium name="The Broad Institute Genomics Platform"/>
            <consortium name="The Broad Institute Genome Sequencing Center for Infectious Disease"/>
            <person name="Wu L."/>
            <person name="Ma J."/>
        </authorList>
    </citation>
    <scope>NUCLEOTIDE SEQUENCE [LARGE SCALE GENOMIC DNA]</scope>
    <source>
        <strain evidence="3">JCM 17543</strain>
    </source>
</reference>
<evidence type="ECO:0000313" key="2">
    <source>
        <dbReference type="EMBL" id="GAA3895971.1"/>
    </source>
</evidence>
<sequence>MLVSPASWQGRRVLVTGHTGFKGGWLSLWLNQLGADVTGFSLPAPTEPSLFEQARLGELVRHVEGDVRDQAAVDAVIRDTRPEMVFHLAAQPLVRYSYDAPVETFGTNVMGTVHVLEACRKVDSVKGIVCVTSDKCYENREWLWPYREADPMGGHDPYSASKGAAELVISAYRRSYFGTGARVASVRAGNVIGGGDWATDRLLPDIIRSLLAGQSPQIRNPDSIRPWQHVLEALSGYLMIGERLLAGHDASACAWNFGPSDDDTQPVSWIVDQMLAAWPERIGWEYPEGVQPHEAVLLKLDSSKARTELGWRPRFRLKEALQKIIEWHIAVAAGEDARMVSLRQLSAYEKSGETLVNEARAA</sequence>